<name>A0AB34J2G3_PRYPA</name>
<evidence type="ECO:0000313" key="3">
    <source>
        <dbReference type="Proteomes" id="UP001515480"/>
    </source>
</evidence>
<evidence type="ECO:0000256" key="1">
    <source>
        <dbReference type="SAM" id="SignalP"/>
    </source>
</evidence>
<protein>
    <submittedName>
        <fullName evidence="2">Uncharacterized protein</fullName>
    </submittedName>
</protein>
<feature type="chain" id="PRO_5044318941" evidence="1">
    <location>
        <begin position="24"/>
        <end position="107"/>
    </location>
</feature>
<organism evidence="2 3">
    <name type="scientific">Prymnesium parvum</name>
    <name type="common">Toxic golden alga</name>
    <dbReference type="NCBI Taxonomy" id="97485"/>
    <lineage>
        <taxon>Eukaryota</taxon>
        <taxon>Haptista</taxon>
        <taxon>Haptophyta</taxon>
        <taxon>Prymnesiophyceae</taxon>
        <taxon>Prymnesiales</taxon>
        <taxon>Prymnesiaceae</taxon>
        <taxon>Prymnesium</taxon>
    </lineage>
</organism>
<keyword evidence="3" id="KW-1185">Reference proteome</keyword>
<dbReference type="AlphaFoldDB" id="A0AB34J2G3"/>
<accession>A0AB34J2G3</accession>
<gene>
    <name evidence="2" type="ORF">AB1Y20_005874</name>
</gene>
<evidence type="ECO:0000313" key="2">
    <source>
        <dbReference type="EMBL" id="KAL1511050.1"/>
    </source>
</evidence>
<dbReference type="EMBL" id="JBGBPQ010000014">
    <property type="protein sequence ID" value="KAL1511050.1"/>
    <property type="molecule type" value="Genomic_DNA"/>
</dbReference>
<dbReference type="Proteomes" id="UP001515480">
    <property type="component" value="Unassembled WGS sequence"/>
</dbReference>
<comment type="caution">
    <text evidence="2">The sequence shown here is derived from an EMBL/GenBank/DDBJ whole genome shotgun (WGS) entry which is preliminary data.</text>
</comment>
<keyword evidence="1" id="KW-0732">Signal</keyword>
<proteinExistence type="predicted"/>
<feature type="signal peptide" evidence="1">
    <location>
        <begin position="1"/>
        <end position="23"/>
    </location>
</feature>
<sequence>MTCTGTTDITVSLGLVAVLEVVGVRVAIEADGVAGVALVGLEGDESSVRWTIAGDRLELDGGLDLCDDVLDLGHLSSGQDDVADGVEFTGKLDENENCEGCVIELEV</sequence>
<reference evidence="2 3" key="1">
    <citation type="journal article" date="2024" name="Science">
        <title>Giant polyketide synthase enzymes in the biosynthesis of giant marine polyether toxins.</title>
        <authorList>
            <person name="Fallon T.R."/>
            <person name="Shende V.V."/>
            <person name="Wierzbicki I.H."/>
            <person name="Pendleton A.L."/>
            <person name="Watervoot N.F."/>
            <person name="Auber R.P."/>
            <person name="Gonzalez D.J."/>
            <person name="Wisecaver J.H."/>
            <person name="Moore B.S."/>
        </authorList>
    </citation>
    <scope>NUCLEOTIDE SEQUENCE [LARGE SCALE GENOMIC DNA]</scope>
    <source>
        <strain evidence="2 3">12B1</strain>
    </source>
</reference>